<evidence type="ECO:0000313" key="6">
    <source>
        <dbReference type="Proteomes" id="UP001501470"/>
    </source>
</evidence>
<dbReference type="Pfam" id="PF13439">
    <property type="entry name" value="Glyco_transf_4"/>
    <property type="match status" value="1"/>
</dbReference>
<dbReference type="InterPro" id="IPR001296">
    <property type="entry name" value="Glyco_trans_1"/>
</dbReference>
<dbReference type="PANTHER" id="PTHR45947">
    <property type="entry name" value="SULFOQUINOVOSYL TRANSFERASE SQD2"/>
    <property type="match status" value="1"/>
</dbReference>
<accession>A0ABP4LRG8</accession>
<evidence type="ECO:0000259" key="3">
    <source>
        <dbReference type="Pfam" id="PF00534"/>
    </source>
</evidence>
<dbReference type="PANTHER" id="PTHR45947:SF3">
    <property type="entry name" value="SULFOQUINOVOSYL TRANSFERASE SQD2"/>
    <property type="match status" value="1"/>
</dbReference>
<dbReference type="InterPro" id="IPR050194">
    <property type="entry name" value="Glycosyltransferase_grp1"/>
</dbReference>
<dbReference type="CDD" id="cd03801">
    <property type="entry name" value="GT4_PimA-like"/>
    <property type="match status" value="1"/>
</dbReference>
<evidence type="ECO:0000259" key="4">
    <source>
        <dbReference type="Pfam" id="PF13439"/>
    </source>
</evidence>
<dbReference type="Proteomes" id="UP001501470">
    <property type="component" value="Unassembled WGS sequence"/>
</dbReference>
<comment type="caution">
    <text evidence="5">The sequence shown here is derived from an EMBL/GenBank/DDBJ whole genome shotgun (WGS) entry which is preliminary data.</text>
</comment>
<name>A0ABP4LRG8_9ACTN</name>
<reference evidence="6" key="1">
    <citation type="journal article" date="2019" name="Int. J. Syst. Evol. Microbiol.">
        <title>The Global Catalogue of Microorganisms (GCM) 10K type strain sequencing project: providing services to taxonomists for standard genome sequencing and annotation.</title>
        <authorList>
            <consortium name="The Broad Institute Genomics Platform"/>
            <consortium name="The Broad Institute Genome Sequencing Center for Infectious Disease"/>
            <person name="Wu L."/>
            <person name="Ma J."/>
        </authorList>
    </citation>
    <scope>NUCLEOTIDE SEQUENCE [LARGE SCALE GENOMIC DNA]</scope>
    <source>
        <strain evidence="6">JCM 15933</strain>
    </source>
</reference>
<protein>
    <submittedName>
        <fullName evidence="5">Glycosyltransferase family 4 protein</fullName>
    </submittedName>
</protein>
<dbReference type="Pfam" id="PF00534">
    <property type="entry name" value="Glycos_transf_1"/>
    <property type="match status" value="1"/>
</dbReference>
<sequence length="373" mass="40155">MRIAHVTDFYLPRLGGIEMHVHDLALRQQAAGHDVEIVTTTPGTSADDGELRVHRLSERLFVLPAEVRPGVLRAGRSLLLSGRYDVLHVHAGPASPLAFAAAGLAEHVPTVVTIHSLLSHLEYAFRALDGAAGWSRWPAVWTAVSDVAAEPLRRLVWPAQVHVLPNGIDADRWRIQPHPTDPRGVLVVAVMRLAARKRPLQLLRMLRRARLALPGTTGLRAVIAGDGPRRPAMERYLRRHGMAGWVSLPGRLSRSQIRSLFAQADLFVAPAILESFGIAALEARCAGLPVVARAEGGIGHFITDGREGVLVDSDAAMADAIAALATDPERRGRIAAHNLATSPPVAWPDVLARTTSMYDLAAAAHHAPIGARA</sequence>
<evidence type="ECO:0000256" key="1">
    <source>
        <dbReference type="ARBA" id="ARBA00022676"/>
    </source>
</evidence>
<evidence type="ECO:0000313" key="5">
    <source>
        <dbReference type="EMBL" id="GAA1529072.1"/>
    </source>
</evidence>
<feature type="domain" description="Glycosyltransferase subfamily 4-like N-terminal" evidence="4">
    <location>
        <begin position="15"/>
        <end position="172"/>
    </location>
</feature>
<keyword evidence="1" id="KW-0328">Glycosyltransferase</keyword>
<gene>
    <name evidence="5" type="ORF">GCM10009827_052910</name>
</gene>
<keyword evidence="2" id="KW-0808">Transferase</keyword>
<proteinExistence type="predicted"/>
<organism evidence="5 6">
    <name type="scientific">Dactylosporangium maewongense</name>
    <dbReference type="NCBI Taxonomy" id="634393"/>
    <lineage>
        <taxon>Bacteria</taxon>
        <taxon>Bacillati</taxon>
        <taxon>Actinomycetota</taxon>
        <taxon>Actinomycetes</taxon>
        <taxon>Micromonosporales</taxon>
        <taxon>Micromonosporaceae</taxon>
        <taxon>Dactylosporangium</taxon>
    </lineage>
</organism>
<evidence type="ECO:0000256" key="2">
    <source>
        <dbReference type="ARBA" id="ARBA00022679"/>
    </source>
</evidence>
<dbReference type="InterPro" id="IPR028098">
    <property type="entry name" value="Glyco_trans_4-like_N"/>
</dbReference>
<dbReference type="RefSeq" id="WP_344504793.1">
    <property type="nucleotide sequence ID" value="NZ_BAAAQD010000010.1"/>
</dbReference>
<dbReference type="SUPFAM" id="SSF53756">
    <property type="entry name" value="UDP-Glycosyltransferase/glycogen phosphorylase"/>
    <property type="match status" value="1"/>
</dbReference>
<feature type="domain" description="Glycosyl transferase family 1" evidence="3">
    <location>
        <begin position="180"/>
        <end position="335"/>
    </location>
</feature>
<keyword evidence="6" id="KW-1185">Reference proteome</keyword>
<dbReference type="EMBL" id="BAAAQD010000010">
    <property type="protein sequence ID" value="GAA1529072.1"/>
    <property type="molecule type" value="Genomic_DNA"/>
</dbReference>
<dbReference type="Gene3D" id="3.40.50.2000">
    <property type="entry name" value="Glycogen Phosphorylase B"/>
    <property type="match status" value="2"/>
</dbReference>